<dbReference type="InterPro" id="IPR001633">
    <property type="entry name" value="EAL_dom"/>
</dbReference>
<name>A0ABY7BFN4_9FIRM</name>
<dbReference type="InterPro" id="IPR035919">
    <property type="entry name" value="EAL_sf"/>
</dbReference>
<keyword evidence="3" id="KW-1185">Reference proteome</keyword>
<gene>
    <name evidence="2" type="ORF">OTJ99_002276</name>
</gene>
<evidence type="ECO:0000313" key="3">
    <source>
        <dbReference type="Proteomes" id="UP001164745"/>
    </source>
</evidence>
<sequence>MKEKNKGVSRKERGIKILLDDFGTGYLSLNYLKQLPIDIVKIDRSFIQNMTYDQKEQKMAKSLIDLSHILDLKVVAEGIEDERQAELLKIFSCDFGQGYLFGKPMPKEEFLELAKRF</sequence>
<feature type="domain" description="EAL" evidence="1">
    <location>
        <begin position="1"/>
        <end position="117"/>
    </location>
</feature>
<accession>A0ABY7BFN4</accession>
<reference evidence="2" key="1">
    <citation type="submission" date="2022-12" db="EMBL/GenBank/DDBJ databases">
        <authorList>
            <person name="Bing R.G."/>
            <person name="Willard D.J."/>
            <person name="Manesh M.J.H."/>
            <person name="Laemthong T."/>
            <person name="Crosby J.R."/>
            <person name="Kelly R.M."/>
        </authorList>
    </citation>
    <scope>NUCLEOTIDE SEQUENCE</scope>
    <source>
        <strain evidence="2">DSM 8991</strain>
    </source>
</reference>
<dbReference type="Pfam" id="PF00563">
    <property type="entry name" value="EAL"/>
    <property type="match status" value="1"/>
</dbReference>
<dbReference type="PANTHER" id="PTHR33121">
    <property type="entry name" value="CYCLIC DI-GMP PHOSPHODIESTERASE PDEF"/>
    <property type="match status" value="1"/>
</dbReference>
<dbReference type="SMART" id="SM00052">
    <property type="entry name" value="EAL"/>
    <property type="match status" value="1"/>
</dbReference>
<dbReference type="Gene3D" id="3.20.20.450">
    <property type="entry name" value="EAL domain"/>
    <property type="match status" value="1"/>
</dbReference>
<dbReference type="InterPro" id="IPR050706">
    <property type="entry name" value="Cyclic-di-GMP_PDE-like"/>
</dbReference>
<protein>
    <submittedName>
        <fullName evidence="2">EAL domain-containing protein</fullName>
    </submittedName>
</protein>
<evidence type="ECO:0000259" key="1">
    <source>
        <dbReference type="PROSITE" id="PS50883"/>
    </source>
</evidence>
<dbReference type="PROSITE" id="PS50883">
    <property type="entry name" value="EAL"/>
    <property type="match status" value="1"/>
</dbReference>
<dbReference type="CDD" id="cd01948">
    <property type="entry name" value="EAL"/>
    <property type="match status" value="1"/>
</dbReference>
<proteinExistence type="predicted"/>
<dbReference type="Proteomes" id="UP001164745">
    <property type="component" value="Chromosome"/>
</dbReference>
<dbReference type="PANTHER" id="PTHR33121:SF71">
    <property type="entry name" value="OXYGEN SENSOR PROTEIN DOSP"/>
    <property type="match status" value="1"/>
</dbReference>
<organism evidence="2 3">
    <name type="scientific">Caldicellulosiruptor naganoensis</name>
    <dbReference type="NCBI Taxonomy" id="29324"/>
    <lineage>
        <taxon>Bacteria</taxon>
        <taxon>Bacillati</taxon>
        <taxon>Bacillota</taxon>
        <taxon>Bacillota incertae sedis</taxon>
        <taxon>Caldicellulosiruptorales</taxon>
        <taxon>Caldicellulosiruptoraceae</taxon>
        <taxon>Caldicellulosiruptor</taxon>
    </lineage>
</organism>
<evidence type="ECO:0000313" key="2">
    <source>
        <dbReference type="EMBL" id="WAM31409.1"/>
    </source>
</evidence>
<dbReference type="EMBL" id="CP113864">
    <property type="protein sequence ID" value="WAM31409.1"/>
    <property type="molecule type" value="Genomic_DNA"/>
</dbReference>
<dbReference type="SUPFAM" id="SSF141868">
    <property type="entry name" value="EAL domain-like"/>
    <property type="match status" value="1"/>
</dbReference>